<dbReference type="AlphaFoldDB" id="A0A437GW42"/>
<dbReference type="Proteomes" id="UP000283003">
    <property type="component" value="Unassembled WGS sequence"/>
</dbReference>
<keyword evidence="3" id="KW-0413">Isomerase</keyword>
<dbReference type="NCBIfam" id="NF005595">
    <property type="entry name" value="PRK07327.1"/>
    <property type="match status" value="1"/>
</dbReference>
<dbReference type="PANTHER" id="PTHR43459:SF3">
    <property type="entry name" value="ENOYL-COA HYDRATASE ECHA15 (ENOYL HYDRASE) (UNSATURATED ACYL-COA HYDRATASE) (CROTONASE)-RELATED"/>
    <property type="match status" value="1"/>
</dbReference>
<dbReference type="OrthoDB" id="9802898at2"/>
<dbReference type="CDD" id="cd06558">
    <property type="entry name" value="crotonase-like"/>
    <property type="match status" value="1"/>
</dbReference>
<comment type="caution">
    <text evidence="3">The sequence shown here is derived from an EMBL/GenBank/DDBJ whole genome shotgun (WGS) entry which is preliminary data.</text>
</comment>
<evidence type="ECO:0000313" key="3">
    <source>
        <dbReference type="EMBL" id="RVQ66338.1"/>
    </source>
</evidence>
<gene>
    <name evidence="3" type="ORF">EKN06_09870</name>
</gene>
<dbReference type="GO" id="GO:0016853">
    <property type="term" value="F:isomerase activity"/>
    <property type="evidence" value="ECO:0007669"/>
    <property type="project" value="UniProtKB-KW"/>
</dbReference>
<proteinExistence type="inferred from homology"/>
<dbReference type="InterPro" id="IPR029045">
    <property type="entry name" value="ClpP/crotonase-like_dom_sf"/>
</dbReference>
<dbReference type="Gene3D" id="1.10.12.10">
    <property type="entry name" value="Lyase 2-enoyl-coa Hydratase, Chain A, domain 2"/>
    <property type="match status" value="1"/>
</dbReference>
<dbReference type="InterPro" id="IPR014748">
    <property type="entry name" value="Enoyl-CoA_hydra_C"/>
</dbReference>
<evidence type="ECO:0000256" key="1">
    <source>
        <dbReference type="ARBA" id="ARBA00005254"/>
    </source>
</evidence>
<dbReference type="EMBL" id="RXOL01000004">
    <property type="protein sequence ID" value="RVQ66338.1"/>
    <property type="molecule type" value="Genomic_DNA"/>
</dbReference>
<organism evidence="3 4">
    <name type="scientific">Croceicoccus ponticola</name>
    <dbReference type="NCBI Taxonomy" id="2217664"/>
    <lineage>
        <taxon>Bacteria</taxon>
        <taxon>Pseudomonadati</taxon>
        <taxon>Pseudomonadota</taxon>
        <taxon>Alphaproteobacteria</taxon>
        <taxon>Sphingomonadales</taxon>
        <taxon>Erythrobacteraceae</taxon>
        <taxon>Croceicoccus</taxon>
    </lineage>
</organism>
<dbReference type="InterPro" id="IPR001753">
    <property type="entry name" value="Enoyl-CoA_hydra/iso"/>
</dbReference>
<sequence length="268" mass="29536">MAYQYPEYESLKFDRPADRILRITMERGKMNAMDFEFHHSIAEVWRHVEEDPDTSVAILTGAGRAFSAGGDFDLEEKVIAEFDWKARMWKDGRNLVLNMLNFSKPLVSAINGAAAGGGLAAAMLSDVTIMARSAKLADGHVRLGVAAGDHAAIIWPLLCGMARTKYYLMSGKALTAEEAERIGLITMCVDDDKLQETALEVALDLAQAAPSAIRWTKHALNNWMRMAWPVFETSLALEMLGFAGPEVREGLDAHLEKRPPAFNPSSPL</sequence>
<dbReference type="PANTHER" id="PTHR43459">
    <property type="entry name" value="ENOYL-COA HYDRATASE"/>
    <property type="match status" value="1"/>
</dbReference>
<comment type="similarity">
    <text evidence="1 2">Belongs to the enoyl-CoA hydratase/isomerase family.</text>
</comment>
<dbReference type="SUPFAM" id="SSF52096">
    <property type="entry name" value="ClpP/crotonase"/>
    <property type="match status" value="1"/>
</dbReference>
<accession>A0A437GW42</accession>
<name>A0A437GW42_9SPHN</name>
<evidence type="ECO:0000256" key="2">
    <source>
        <dbReference type="RuleBase" id="RU003707"/>
    </source>
</evidence>
<dbReference type="Pfam" id="PF00378">
    <property type="entry name" value="ECH_1"/>
    <property type="match status" value="1"/>
</dbReference>
<dbReference type="RefSeq" id="WP_127612761.1">
    <property type="nucleotide sequence ID" value="NZ_RXOL01000004.1"/>
</dbReference>
<dbReference type="Gene3D" id="3.90.226.10">
    <property type="entry name" value="2-enoyl-CoA Hydratase, Chain A, domain 1"/>
    <property type="match status" value="1"/>
</dbReference>
<keyword evidence="4" id="KW-1185">Reference proteome</keyword>
<reference evidence="3 4" key="1">
    <citation type="submission" date="2018-12" db="EMBL/GenBank/DDBJ databases">
        <title>Croceicoccus ponticola sp. nov., a lipolytic bacterium isolated from seawater.</title>
        <authorList>
            <person name="Yoon J.-H."/>
        </authorList>
    </citation>
    <scope>NUCLEOTIDE SEQUENCE [LARGE SCALE GENOMIC DNA]</scope>
    <source>
        <strain evidence="3 4">GM-16</strain>
    </source>
</reference>
<dbReference type="InterPro" id="IPR018376">
    <property type="entry name" value="Enoyl-CoA_hyd/isom_CS"/>
</dbReference>
<dbReference type="PROSITE" id="PS00166">
    <property type="entry name" value="ENOYL_COA_HYDRATASE"/>
    <property type="match status" value="1"/>
</dbReference>
<evidence type="ECO:0000313" key="4">
    <source>
        <dbReference type="Proteomes" id="UP000283003"/>
    </source>
</evidence>
<protein>
    <submittedName>
        <fullName evidence="3">Enoyl-CoA hydratase/isomerase family protein</fullName>
    </submittedName>
</protein>